<dbReference type="PROSITE" id="PS51257">
    <property type="entry name" value="PROKAR_LIPOPROTEIN"/>
    <property type="match status" value="1"/>
</dbReference>
<evidence type="ECO:0000259" key="2">
    <source>
        <dbReference type="PROSITE" id="PS51819"/>
    </source>
</evidence>
<dbReference type="InterPro" id="IPR037523">
    <property type="entry name" value="VOC_core"/>
</dbReference>
<dbReference type="InterPro" id="IPR058997">
    <property type="entry name" value="YycE-like_C"/>
</dbReference>
<dbReference type="EMBL" id="WJIE01000013">
    <property type="protein sequence ID" value="MRG96783.1"/>
    <property type="molecule type" value="Genomic_DNA"/>
</dbReference>
<accession>A0A6N7PXR1</accession>
<protein>
    <submittedName>
        <fullName evidence="3">VOC family protein</fullName>
    </submittedName>
</protein>
<sequence length="173" mass="18465">MGFGRFFSWVVAVGAAGFLAGCVSQARAGSGGSQGGAGPWPVAQVRVARPTDKLDEVVRFYRDGVGLPEIGSFSGHAGYDGVMLGLPDASIHLEFTRHVDGSPGAAPSRDNLLVLYIPDRAERMRIAQRLARMGYPEVEPENPYWKGKSVTIADPDGYRVVLFDGTFGARPAP</sequence>
<dbReference type="SUPFAM" id="SSF54593">
    <property type="entry name" value="Glyoxalase/Bleomycin resistance protein/Dihydroxybiphenyl dioxygenase"/>
    <property type="match status" value="1"/>
</dbReference>
<dbReference type="Pfam" id="PF22659">
    <property type="entry name" value="YycE-like_C"/>
    <property type="match status" value="1"/>
</dbReference>
<dbReference type="OrthoDB" id="8018325at2"/>
<reference evidence="3 4" key="1">
    <citation type="submission" date="2019-10" db="EMBL/GenBank/DDBJ databases">
        <title>A soil myxobacterium in the family Polyangiaceae.</title>
        <authorList>
            <person name="Li Y."/>
            <person name="Wang J."/>
        </authorList>
    </citation>
    <scope>NUCLEOTIDE SEQUENCE [LARGE SCALE GENOMIC DNA]</scope>
    <source>
        <strain evidence="3 4">DSM 14734</strain>
    </source>
</reference>
<dbReference type="InterPro" id="IPR029068">
    <property type="entry name" value="Glyas_Bleomycin-R_OHBP_Dase"/>
</dbReference>
<dbReference type="Pfam" id="PF22658">
    <property type="entry name" value="YycE-like_N"/>
    <property type="match status" value="1"/>
</dbReference>
<comment type="caution">
    <text evidence="3">The sequence shown here is derived from an EMBL/GenBank/DDBJ whole genome shotgun (WGS) entry which is preliminary data.</text>
</comment>
<dbReference type="Proteomes" id="UP000440224">
    <property type="component" value="Unassembled WGS sequence"/>
</dbReference>
<dbReference type="AlphaFoldDB" id="A0A6N7PXR1"/>
<proteinExistence type="predicted"/>
<gene>
    <name evidence="3" type="ORF">GF068_33395</name>
</gene>
<name>A0A6N7PXR1_9BACT</name>
<dbReference type="Gene3D" id="3.10.180.10">
    <property type="entry name" value="2,3-Dihydroxybiphenyl 1,2-Dioxygenase, domain 1"/>
    <property type="match status" value="1"/>
</dbReference>
<feature type="chain" id="PRO_5026937267" evidence="1">
    <location>
        <begin position="29"/>
        <end position="173"/>
    </location>
</feature>
<dbReference type="InterPro" id="IPR058998">
    <property type="entry name" value="YycE-like_N"/>
</dbReference>
<organism evidence="3 4">
    <name type="scientific">Polyangium spumosum</name>
    <dbReference type="NCBI Taxonomy" id="889282"/>
    <lineage>
        <taxon>Bacteria</taxon>
        <taxon>Pseudomonadati</taxon>
        <taxon>Myxococcota</taxon>
        <taxon>Polyangia</taxon>
        <taxon>Polyangiales</taxon>
        <taxon>Polyangiaceae</taxon>
        <taxon>Polyangium</taxon>
    </lineage>
</organism>
<dbReference type="PROSITE" id="PS51819">
    <property type="entry name" value="VOC"/>
    <property type="match status" value="1"/>
</dbReference>
<dbReference type="CDD" id="cd06587">
    <property type="entry name" value="VOC"/>
    <property type="match status" value="1"/>
</dbReference>
<keyword evidence="1" id="KW-0732">Signal</keyword>
<feature type="domain" description="VOC" evidence="2">
    <location>
        <begin position="41"/>
        <end position="165"/>
    </location>
</feature>
<keyword evidence="4" id="KW-1185">Reference proteome</keyword>
<evidence type="ECO:0000313" key="4">
    <source>
        <dbReference type="Proteomes" id="UP000440224"/>
    </source>
</evidence>
<feature type="signal peptide" evidence="1">
    <location>
        <begin position="1"/>
        <end position="28"/>
    </location>
</feature>
<evidence type="ECO:0000256" key="1">
    <source>
        <dbReference type="SAM" id="SignalP"/>
    </source>
</evidence>
<evidence type="ECO:0000313" key="3">
    <source>
        <dbReference type="EMBL" id="MRG96783.1"/>
    </source>
</evidence>